<dbReference type="PANTHER" id="PTHR33375">
    <property type="entry name" value="CHROMOSOME-PARTITIONING PROTEIN PARB-RELATED"/>
    <property type="match status" value="1"/>
</dbReference>
<proteinExistence type="predicted"/>
<dbReference type="SUPFAM" id="SSF110849">
    <property type="entry name" value="ParB/Sulfiredoxin"/>
    <property type="match status" value="1"/>
</dbReference>
<feature type="domain" description="ParB-like N-terminal" evidence="2">
    <location>
        <begin position="127"/>
        <end position="217"/>
    </location>
</feature>
<dbReference type="InterPro" id="IPR003115">
    <property type="entry name" value="ParB_N"/>
</dbReference>
<gene>
    <name evidence="3" type="ORF">V6590_02910</name>
</gene>
<evidence type="ECO:0000313" key="3">
    <source>
        <dbReference type="EMBL" id="MEH7827089.1"/>
    </source>
</evidence>
<dbReference type="Pfam" id="PF02195">
    <property type="entry name" value="ParB_N"/>
    <property type="match status" value="1"/>
</dbReference>
<organism evidence="3 4">
    <name type="scientific">Gemmobacter denitrificans</name>
    <dbReference type="NCBI Taxonomy" id="3123040"/>
    <lineage>
        <taxon>Bacteria</taxon>
        <taxon>Pseudomonadati</taxon>
        <taxon>Pseudomonadota</taxon>
        <taxon>Alphaproteobacteria</taxon>
        <taxon>Rhodobacterales</taxon>
        <taxon>Paracoccaceae</taxon>
        <taxon>Gemmobacter</taxon>
    </lineage>
</organism>
<dbReference type="EMBL" id="JBALHR010000001">
    <property type="protein sequence ID" value="MEH7827089.1"/>
    <property type="molecule type" value="Genomic_DNA"/>
</dbReference>
<comment type="caution">
    <text evidence="3">The sequence shown here is derived from an EMBL/GenBank/DDBJ whole genome shotgun (WGS) entry which is preliminary data.</text>
</comment>
<reference evidence="3" key="1">
    <citation type="submission" date="2024-02" db="EMBL/GenBank/DDBJ databases">
        <title>Genome sequences of strain Gemmobacter sp. JM10B15.</title>
        <authorList>
            <person name="Zhang M."/>
        </authorList>
    </citation>
    <scope>NUCLEOTIDE SEQUENCE</scope>
    <source>
        <strain evidence="3">JM10B15</strain>
    </source>
</reference>
<protein>
    <submittedName>
        <fullName evidence="3">ParB N-terminal domain-containing protein</fullName>
    </submittedName>
</protein>
<dbReference type="InterPro" id="IPR036086">
    <property type="entry name" value="ParB/Sulfiredoxin_sf"/>
</dbReference>
<evidence type="ECO:0000256" key="1">
    <source>
        <dbReference type="SAM" id="MobiDB-lite"/>
    </source>
</evidence>
<feature type="region of interest" description="Disordered" evidence="1">
    <location>
        <begin position="310"/>
        <end position="362"/>
    </location>
</feature>
<dbReference type="InterPro" id="IPR050336">
    <property type="entry name" value="Chromosome_partition/occlusion"/>
</dbReference>
<evidence type="ECO:0000313" key="4">
    <source>
        <dbReference type="Proteomes" id="UP001431963"/>
    </source>
</evidence>
<sequence length="362" mass="39384">MSGVRTINVETASSVATLLGNFDGSTVQIPINLLKVLLGAELAGPNYQNRAELFADLAWSAGAVLRHDLLQRGHSPPAVRVVQASRRCRIAGATRQIDRKNPARRAGVTGDRPRGQTVKQPTLMQQTRVKVAEIDCRRRLRPISEAGVDSLIASIRETGVMKDAIHLRKKKDGSLVLIAGGHRLEAARRLGWEEIEAKIWTDVTDDWAAIMEIDDNLAGAEMNPLDTAVFLATRKQVYERLHPESKQMAGAALAAKRWSVDASDIVSFASATAEKFGVSKRHVERMVAAGTRLGPDEVAQLRAAPRQVPLAASGAMRQPDIAGSTRSQGPAGRDHGQGLATCQLPALQPQTLPPRRRWSRLR</sequence>
<evidence type="ECO:0000259" key="2">
    <source>
        <dbReference type="SMART" id="SM00470"/>
    </source>
</evidence>
<keyword evidence="4" id="KW-1185">Reference proteome</keyword>
<name>A0ABU8BQW5_9RHOB</name>
<dbReference type="RefSeq" id="WP_335419235.1">
    <property type="nucleotide sequence ID" value="NZ_JBALHR010000001.1"/>
</dbReference>
<dbReference type="Proteomes" id="UP001431963">
    <property type="component" value="Unassembled WGS sequence"/>
</dbReference>
<dbReference type="PANTHER" id="PTHR33375:SF1">
    <property type="entry name" value="CHROMOSOME-PARTITIONING PROTEIN PARB-RELATED"/>
    <property type="match status" value="1"/>
</dbReference>
<dbReference type="Gene3D" id="3.90.1530.10">
    <property type="entry name" value="Conserved hypothetical protein from pyrococcus furiosus pfu- 392566-001, ParB domain"/>
    <property type="match status" value="1"/>
</dbReference>
<accession>A0ABU8BQW5</accession>
<dbReference type="SMART" id="SM00470">
    <property type="entry name" value="ParB"/>
    <property type="match status" value="1"/>
</dbReference>